<evidence type="ECO:0000313" key="3">
    <source>
        <dbReference type="Proteomes" id="UP000625711"/>
    </source>
</evidence>
<accession>A0A834M534</accession>
<dbReference type="AlphaFoldDB" id="A0A834M534"/>
<feature type="region of interest" description="Disordered" evidence="1">
    <location>
        <begin position="1"/>
        <end position="68"/>
    </location>
</feature>
<feature type="compositionally biased region" description="Basic residues" evidence="1">
    <location>
        <begin position="1"/>
        <end position="25"/>
    </location>
</feature>
<comment type="caution">
    <text evidence="2">The sequence shown here is derived from an EMBL/GenBank/DDBJ whole genome shotgun (WGS) entry which is preliminary data.</text>
</comment>
<organism evidence="2 3">
    <name type="scientific">Rhynchophorus ferrugineus</name>
    <name type="common">Red palm weevil</name>
    <name type="synonym">Curculio ferrugineus</name>
    <dbReference type="NCBI Taxonomy" id="354439"/>
    <lineage>
        <taxon>Eukaryota</taxon>
        <taxon>Metazoa</taxon>
        <taxon>Ecdysozoa</taxon>
        <taxon>Arthropoda</taxon>
        <taxon>Hexapoda</taxon>
        <taxon>Insecta</taxon>
        <taxon>Pterygota</taxon>
        <taxon>Neoptera</taxon>
        <taxon>Endopterygota</taxon>
        <taxon>Coleoptera</taxon>
        <taxon>Polyphaga</taxon>
        <taxon>Cucujiformia</taxon>
        <taxon>Curculionidae</taxon>
        <taxon>Dryophthorinae</taxon>
        <taxon>Rhynchophorus</taxon>
    </lineage>
</organism>
<dbReference type="EMBL" id="JAACXV010013785">
    <property type="protein sequence ID" value="KAF7272351.1"/>
    <property type="molecule type" value="Genomic_DNA"/>
</dbReference>
<evidence type="ECO:0000313" key="2">
    <source>
        <dbReference type="EMBL" id="KAF7272351.1"/>
    </source>
</evidence>
<sequence length="100" mass="11045">MNNRKPKKTKKSCNTHNFSLKKKTKNTLQTGKVIMESGHLRQQESPDVEITGAGTRPLKKHPPRAKSITKEACNSGEVIGRHSAMTAQNKVALEPPSQNN</sequence>
<keyword evidence="3" id="KW-1185">Reference proteome</keyword>
<dbReference type="Proteomes" id="UP000625711">
    <property type="component" value="Unassembled WGS sequence"/>
</dbReference>
<name>A0A834M534_RHYFE</name>
<protein>
    <submittedName>
        <fullName evidence="2">Uncharacterized protein</fullName>
    </submittedName>
</protein>
<proteinExistence type="predicted"/>
<evidence type="ECO:0000256" key="1">
    <source>
        <dbReference type="SAM" id="MobiDB-lite"/>
    </source>
</evidence>
<gene>
    <name evidence="2" type="ORF">GWI33_014900</name>
</gene>
<reference evidence="2" key="1">
    <citation type="submission" date="2020-08" db="EMBL/GenBank/DDBJ databases">
        <title>Genome sequencing and assembly of the red palm weevil Rhynchophorus ferrugineus.</title>
        <authorList>
            <person name="Dias G.B."/>
            <person name="Bergman C.M."/>
            <person name="Manee M."/>
        </authorList>
    </citation>
    <scope>NUCLEOTIDE SEQUENCE</scope>
    <source>
        <strain evidence="2">AA-2017</strain>
        <tissue evidence="2">Whole larva</tissue>
    </source>
</reference>